<name>A0ABR3A6I5_9AGAR</name>
<feature type="compositionally biased region" description="Pro residues" evidence="1">
    <location>
        <begin position="705"/>
        <end position="719"/>
    </location>
</feature>
<feature type="region of interest" description="Disordered" evidence="1">
    <location>
        <begin position="906"/>
        <end position="974"/>
    </location>
</feature>
<comment type="caution">
    <text evidence="2">The sequence shown here is derived from an EMBL/GenBank/DDBJ whole genome shotgun (WGS) entry which is preliminary data.</text>
</comment>
<keyword evidence="3" id="KW-1185">Reference proteome</keyword>
<accession>A0ABR3A6I5</accession>
<evidence type="ECO:0000313" key="3">
    <source>
        <dbReference type="Proteomes" id="UP001437256"/>
    </source>
</evidence>
<feature type="compositionally biased region" description="Polar residues" evidence="1">
    <location>
        <begin position="924"/>
        <end position="969"/>
    </location>
</feature>
<feature type="compositionally biased region" description="Low complexity" evidence="1">
    <location>
        <begin position="508"/>
        <end position="547"/>
    </location>
</feature>
<dbReference type="EMBL" id="JBBXMP010000015">
    <property type="protein sequence ID" value="KAL0068992.1"/>
    <property type="molecule type" value="Genomic_DNA"/>
</dbReference>
<feature type="compositionally biased region" description="Pro residues" evidence="1">
    <location>
        <begin position="386"/>
        <end position="396"/>
    </location>
</feature>
<evidence type="ECO:0000313" key="2">
    <source>
        <dbReference type="EMBL" id="KAL0068992.1"/>
    </source>
</evidence>
<feature type="compositionally biased region" description="Polar residues" evidence="1">
    <location>
        <begin position="674"/>
        <end position="684"/>
    </location>
</feature>
<feature type="compositionally biased region" description="Polar residues" evidence="1">
    <location>
        <begin position="1040"/>
        <end position="1063"/>
    </location>
</feature>
<feature type="compositionally biased region" description="Basic and acidic residues" evidence="1">
    <location>
        <begin position="62"/>
        <end position="91"/>
    </location>
</feature>
<proteinExistence type="predicted"/>
<feature type="region of interest" description="Disordered" evidence="1">
    <location>
        <begin position="135"/>
        <end position="166"/>
    </location>
</feature>
<feature type="region of interest" description="Disordered" evidence="1">
    <location>
        <begin position="426"/>
        <end position="873"/>
    </location>
</feature>
<dbReference type="PANTHER" id="PTHR48125">
    <property type="entry name" value="LP07818P1"/>
    <property type="match status" value="1"/>
</dbReference>
<feature type="compositionally biased region" description="Acidic residues" evidence="1">
    <location>
        <begin position="851"/>
        <end position="860"/>
    </location>
</feature>
<sequence>MPPKRSSAPMSRADLVRNLWAEFESWHTEQLALLDERITKALRELDQNRKPAGGGKKKGKSKDKEKDADHEKKKADTRKELEKSFDGNKVRQEWQKRLEKAGLFDYDWHDMTQNEQKKVEKILGVDLDLNEGDVTIIETAPPPPPPASTQRTSPSSLATSPMSNSSRLDVMSEPYAFVDPASFRAAEAVAEEIPFDNWLEVRQRHKSDDEPYSATVQGTVASRISKSRPTLHVQNSCQQCTPPSGQPIVLPSTPKCLLPPRPKRSKQHYIGPELLDVDYDESVEAEQFREFKMSVRIEMIREFHQDAAEADIQLALTIEQANHSGAVSKGMTAQLVEDHERNMLKLRQSKEKERKERVEQERQRRLAEFRQWTKQKQKPVSQPVSQPQPPPPPPPATTSHEHSSLPSSGIDPKILAERFLRELQNGPEAARAPSNAVSDTPTIRSQMNRMRLPNIQDWLAGSSNDSGTDTPTPTIQSSGWKFKETPAPTSTLTDAPSFKRLPSGLAKSVSVDSTSSQLSEDVPSTEPESSTSEFSKISKGASTSSSKKGAKSKAESTKKKEKAPAAASQTEGASSSKAKAEQTAPKLQSHGSATKVEKSAAPASKSNVVPHSATSPTAILPPPPVPRSTRPDIPATPIPLYAFAQPNLDQFPQAFPSSQAPPVSVQPPPHLQTPAFSPPQTLAASNHPPAPSHLHTPAFQSLQAPLPPSTSQQPPPPSLHMPSLAATDSHQRWVPPTTKSEEKRPQPSRTVTEPPSKIKKSNTTQSTILPPPPAQADSSKRSRRVSDPVMPGSFDYPNAKAPSQAPAQSSAKPNNPPSGILKKAGASTSNGSTKTTSKSSGKAKKVTIEEVKDEEEEEESKFEHLPSDSGHIMEPKPVVAQAMFSPIIDFSGEDELKDRRAVVEKKALAAAPPPPAQIRRQESETSSASAFAPRSNQIWIPPQSSMAEARSVGNSSSRMPGQLEQGGSSSERHIRWTANTTAIEDDGGERFLHGLNEVMKAVEKKESAGAPPPKTDWSQTDMPRMSSMAENGRVGAGRSAASQSGVFWNPNVTTNRKPLTTSS</sequence>
<feature type="compositionally biased region" description="Basic and acidic residues" evidence="1">
    <location>
        <begin position="861"/>
        <end position="873"/>
    </location>
</feature>
<feature type="compositionally biased region" description="Polar residues" evidence="1">
    <location>
        <begin position="435"/>
        <end position="448"/>
    </location>
</feature>
<feature type="region of interest" description="Disordered" evidence="1">
    <location>
        <begin position="368"/>
        <end position="410"/>
    </location>
</feature>
<dbReference type="Proteomes" id="UP001437256">
    <property type="component" value="Unassembled WGS sequence"/>
</dbReference>
<feature type="compositionally biased region" description="Low complexity" evidence="1">
    <location>
        <begin position="824"/>
        <end position="840"/>
    </location>
</feature>
<feature type="region of interest" description="Disordered" evidence="1">
    <location>
        <begin position="343"/>
        <end position="362"/>
    </location>
</feature>
<gene>
    <name evidence="2" type="ORF">AAF712_003985</name>
</gene>
<organism evidence="2 3">
    <name type="scientific">Marasmius tenuissimus</name>
    <dbReference type="NCBI Taxonomy" id="585030"/>
    <lineage>
        <taxon>Eukaryota</taxon>
        <taxon>Fungi</taxon>
        <taxon>Dikarya</taxon>
        <taxon>Basidiomycota</taxon>
        <taxon>Agaricomycotina</taxon>
        <taxon>Agaricomycetes</taxon>
        <taxon>Agaricomycetidae</taxon>
        <taxon>Agaricales</taxon>
        <taxon>Marasmiineae</taxon>
        <taxon>Marasmiaceae</taxon>
        <taxon>Marasmius</taxon>
    </lineage>
</organism>
<protein>
    <submittedName>
        <fullName evidence="2">Uncharacterized protein</fullName>
    </submittedName>
</protein>
<feature type="region of interest" description="Disordered" evidence="1">
    <location>
        <begin position="1003"/>
        <end position="1063"/>
    </location>
</feature>
<feature type="compositionally biased region" description="Polar residues" evidence="1">
    <location>
        <begin position="604"/>
        <end position="617"/>
    </location>
</feature>
<reference evidence="2 3" key="1">
    <citation type="submission" date="2024-05" db="EMBL/GenBank/DDBJ databases">
        <title>A draft genome resource for the thread blight pathogen Marasmius tenuissimus strain MS-2.</title>
        <authorList>
            <person name="Yulfo-Soto G.E."/>
            <person name="Baruah I.K."/>
            <person name="Amoako-Attah I."/>
            <person name="Bukari Y."/>
            <person name="Meinhardt L.W."/>
            <person name="Bailey B.A."/>
            <person name="Cohen S.P."/>
        </authorList>
    </citation>
    <scope>NUCLEOTIDE SEQUENCE [LARGE SCALE GENOMIC DNA]</scope>
    <source>
        <strain evidence="2 3">MS-2</strain>
    </source>
</reference>
<feature type="region of interest" description="Disordered" evidence="1">
    <location>
        <begin position="43"/>
        <end position="91"/>
    </location>
</feature>
<feature type="compositionally biased region" description="Polar residues" evidence="1">
    <location>
        <begin position="461"/>
        <end position="479"/>
    </location>
</feature>
<dbReference type="PANTHER" id="PTHR48125:SF12">
    <property type="entry name" value="AT HOOK TRANSCRIPTION FACTOR FAMILY-RELATED"/>
    <property type="match status" value="1"/>
</dbReference>
<evidence type="ECO:0000256" key="1">
    <source>
        <dbReference type="SAM" id="MobiDB-lite"/>
    </source>
</evidence>
<feature type="compositionally biased region" description="Polar residues" evidence="1">
    <location>
        <begin position="157"/>
        <end position="166"/>
    </location>
</feature>
<feature type="compositionally biased region" description="Low complexity" evidence="1">
    <location>
        <begin position="650"/>
        <end position="663"/>
    </location>
</feature>
<feature type="compositionally biased region" description="Low complexity" evidence="1">
    <location>
        <begin position="797"/>
        <end position="813"/>
    </location>
</feature>